<protein>
    <submittedName>
        <fullName evidence="4">Fe-S cluster assembly ATPase SufC</fullName>
    </submittedName>
</protein>
<dbReference type="NCBIfam" id="TIGR01978">
    <property type="entry name" value="sufC"/>
    <property type="match status" value="1"/>
</dbReference>
<dbReference type="PANTHER" id="PTHR43204:SF1">
    <property type="entry name" value="ABC TRANSPORTER I FAMILY MEMBER 6, CHLOROPLASTIC"/>
    <property type="match status" value="1"/>
</dbReference>
<gene>
    <name evidence="4" type="primary">sufC</name>
    <name evidence="4" type="ORF">EYH15_05260</name>
    <name evidence="5" type="ORF">EYH21_01090</name>
</gene>
<dbReference type="Proteomes" id="UP000643554">
    <property type="component" value="Unassembled WGS sequence"/>
</dbReference>
<name>A0A832ZDA6_9EURY</name>
<evidence type="ECO:0000313" key="6">
    <source>
        <dbReference type="Proteomes" id="UP000643554"/>
    </source>
</evidence>
<dbReference type="PROSITE" id="PS50893">
    <property type="entry name" value="ABC_TRANSPORTER_2"/>
    <property type="match status" value="1"/>
</dbReference>
<evidence type="ECO:0000256" key="1">
    <source>
        <dbReference type="ARBA" id="ARBA00022741"/>
    </source>
</evidence>
<accession>A0A832ZDA6</accession>
<dbReference type="EMBL" id="DQUI01000086">
    <property type="protein sequence ID" value="HIP84879.1"/>
    <property type="molecule type" value="Genomic_DNA"/>
</dbReference>
<organism evidence="4 6">
    <name type="scientific">Methanothermococcus okinawensis</name>
    <dbReference type="NCBI Taxonomy" id="155863"/>
    <lineage>
        <taxon>Archaea</taxon>
        <taxon>Methanobacteriati</taxon>
        <taxon>Methanobacteriota</taxon>
        <taxon>Methanomada group</taxon>
        <taxon>Methanococci</taxon>
        <taxon>Methanococcales</taxon>
        <taxon>Methanococcaceae</taxon>
        <taxon>Methanothermococcus</taxon>
    </lineage>
</organism>
<evidence type="ECO:0000313" key="5">
    <source>
        <dbReference type="EMBL" id="HIP90884.1"/>
    </source>
</evidence>
<dbReference type="EMBL" id="DQUO01000006">
    <property type="protein sequence ID" value="HIP90884.1"/>
    <property type="molecule type" value="Genomic_DNA"/>
</dbReference>
<dbReference type="Proteomes" id="UP000618343">
    <property type="component" value="Unassembled WGS sequence"/>
</dbReference>
<dbReference type="SMART" id="SM00382">
    <property type="entry name" value="AAA"/>
    <property type="match status" value="1"/>
</dbReference>
<evidence type="ECO:0000259" key="3">
    <source>
        <dbReference type="PROSITE" id="PS50893"/>
    </source>
</evidence>
<dbReference type="SUPFAM" id="SSF52540">
    <property type="entry name" value="P-loop containing nucleoside triphosphate hydrolases"/>
    <property type="match status" value="1"/>
</dbReference>
<sequence>MLSIENLSVKVEDKVILRDVNLRINVGEAHVLFGPNGAGKSTLINTIMGHPRCKVVEGSIYFKGRDITDMPIDERARLGIGLAYQNPPGIPGVKLKDLLKIIAKVDWEEIERMAEILNFKDFLDREVNVGFSGGEVKKSELLQIFAQNPDFMMFDEPDSGVDVENVKLIGHIINHLLEKDRKPADRRKSGLIITHMGHILKFIHVDRAHILYNGVIACSGSPEEILNTIIKYGYERCIKCYQKRRQNG</sequence>
<dbReference type="CDD" id="cd03217">
    <property type="entry name" value="ABC_FeS_Assembly"/>
    <property type="match status" value="1"/>
</dbReference>
<keyword evidence="1" id="KW-0547">Nucleotide-binding</keyword>
<dbReference type="Gene3D" id="3.40.50.300">
    <property type="entry name" value="P-loop containing nucleotide triphosphate hydrolases"/>
    <property type="match status" value="1"/>
</dbReference>
<dbReference type="Pfam" id="PF00005">
    <property type="entry name" value="ABC_tran"/>
    <property type="match status" value="1"/>
</dbReference>
<evidence type="ECO:0000313" key="4">
    <source>
        <dbReference type="EMBL" id="HIP84879.1"/>
    </source>
</evidence>
<comment type="caution">
    <text evidence="4">The sequence shown here is derived from an EMBL/GenBank/DDBJ whole genome shotgun (WGS) entry which is preliminary data.</text>
</comment>
<evidence type="ECO:0000256" key="2">
    <source>
        <dbReference type="ARBA" id="ARBA00022840"/>
    </source>
</evidence>
<dbReference type="AlphaFoldDB" id="A0A832ZDA6"/>
<dbReference type="InterPro" id="IPR003593">
    <property type="entry name" value="AAA+_ATPase"/>
</dbReference>
<keyword evidence="2" id="KW-0067">ATP-binding</keyword>
<dbReference type="PANTHER" id="PTHR43204">
    <property type="entry name" value="ABC TRANSPORTER I FAMILY MEMBER 6, CHLOROPLASTIC"/>
    <property type="match status" value="1"/>
</dbReference>
<dbReference type="InterPro" id="IPR010230">
    <property type="entry name" value="FeS-cluster_ATPase_SufC"/>
</dbReference>
<dbReference type="GO" id="GO:0005524">
    <property type="term" value="F:ATP binding"/>
    <property type="evidence" value="ECO:0007669"/>
    <property type="project" value="UniProtKB-KW"/>
</dbReference>
<feature type="domain" description="ABC transporter" evidence="3">
    <location>
        <begin position="2"/>
        <end position="238"/>
    </location>
</feature>
<reference evidence="4" key="1">
    <citation type="journal article" date="2020" name="ISME J.">
        <title>Gammaproteobacteria mediating utilization of methyl-, sulfur- and petroleum organic compounds in deep ocean hydrothermal plumes.</title>
        <authorList>
            <person name="Zhou Z."/>
            <person name="Liu Y."/>
            <person name="Pan J."/>
            <person name="Cron B.R."/>
            <person name="Toner B.M."/>
            <person name="Anantharaman K."/>
            <person name="Breier J.A."/>
            <person name="Dick G.J."/>
            <person name="Li M."/>
        </authorList>
    </citation>
    <scope>NUCLEOTIDE SEQUENCE</scope>
    <source>
        <strain evidence="4">SZUA-1453</strain>
        <strain evidence="5">SZUA-1471</strain>
    </source>
</reference>
<dbReference type="InterPro" id="IPR027417">
    <property type="entry name" value="P-loop_NTPase"/>
</dbReference>
<proteinExistence type="predicted"/>
<dbReference type="GO" id="GO:0016887">
    <property type="term" value="F:ATP hydrolysis activity"/>
    <property type="evidence" value="ECO:0007669"/>
    <property type="project" value="InterPro"/>
</dbReference>
<dbReference type="InterPro" id="IPR003439">
    <property type="entry name" value="ABC_transporter-like_ATP-bd"/>
</dbReference>